<dbReference type="FunFam" id="1.10.630.10:FF:000018">
    <property type="entry name" value="Cytochrome P450 monooxygenase"/>
    <property type="match status" value="1"/>
</dbReference>
<reference evidence="9" key="1">
    <citation type="submission" date="2018-12" db="EMBL/GenBank/DDBJ databases">
        <title>Genome sequence of Peanibacillus sp.</title>
        <authorList>
            <person name="Subramani G."/>
            <person name="Srinivasan S."/>
            <person name="Kim M.K."/>
        </authorList>
    </citation>
    <scope>NUCLEOTIDE SEQUENCE [LARGE SCALE GENOMIC DNA]</scope>
    <source>
        <strain evidence="9">18JY67-1</strain>
    </source>
</reference>
<keyword evidence="3 7" id="KW-0479">Metal-binding</keyword>
<gene>
    <name evidence="8" type="ORF">EJC50_00750</name>
</gene>
<dbReference type="GO" id="GO:0016705">
    <property type="term" value="F:oxidoreductase activity, acting on paired donors, with incorporation or reduction of molecular oxygen"/>
    <property type="evidence" value="ECO:0007669"/>
    <property type="project" value="InterPro"/>
</dbReference>
<dbReference type="SUPFAM" id="SSF48264">
    <property type="entry name" value="Cytochrome P450"/>
    <property type="match status" value="1"/>
</dbReference>
<keyword evidence="4 7" id="KW-0560">Oxidoreductase</keyword>
<dbReference type="PANTHER" id="PTHR46696:SF1">
    <property type="entry name" value="CYTOCHROME P450 YJIB-RELATED"/>
    <property type="match status" value="1"/>
</dbReference>
<keyword evidence="5 7" id="KW-0408">Iron</keyword>
<evidence type="ECO:0000256" key="3">
    <source>
        <dbReference type="ARBA" id="ARBA00022723"/>
    </source>
</evidence>
<evidence type="ECO:0000256" key="1">
    <source>
        <dbReference type="ARBA" id="ARBA00010617"/>
    </source>
</evidence>
<dbReference type="Gene3D" id="1.10.630.10">
    <property type="entry name" value="Cytochrome P450"/>
    <property type="match status" value="1"/>
</dbReference>
<dbReference type="InterPro" id="IPR036396">
    <property type="entry name" value="Cyt_P450_sf"/>
</dbReference>
<comment type="similarity">
    <text evidence="1 7">Belongs to the cytochrome P450 family.</text>
</comment>
<evidence type="ECO:0000256" key="5">
    <source>
        <dbReference type="ARBA" id="ARBA00023004"/>
    </source>
</evidence>
<organism evidence="8 9">
    <name type="scientific">Paenibacillus albus</name>
    <dbReference type="NCBI Taxonomy" id="2495582"/>
    <lineage>
        <taxon>Bacteria</taxon>
        <taxon>Bacillati</taxon>
        <taxon>Bacillota</taxon>
        <taxon>Bacilli</taxon>
        <taxon>Bacillales</taxon>
        <taxon>Paenibacillaceae</taxon>
        <taxon>Paenibacillus</taxon>
    </lineage>
</organism>
<dbReference type="EMBL" id="CP034437">
    <property type="protein sequence ID" value="AZN43461.1"/>
    <property type="molecule type" value="Genomic_DNA"/>
</dbReference>
<accession>A0A3S9ACQ6</accession>
<evidence type="ECO:0000256" key="2">
    <source>
        <dbReference type="ARBA" id="ARBA00022617"/>
    </source>
</evidence>
<dbReference type="OrthoDB" id="9801155at2"/>
<dbReference type="InterPro" id="IPR002397">
    <property type="entry name" value="Cyt_P450_B"/>
</dbReference>
<dbReference type="PANTHER" id="PTHR46696">
    <property type="entry name" value="P450, PUTATIVE (EUROFUNG)-RELATED"/>
    <property type="match status" value="1"/>
</dbReference>
<dbReference type="GO" id="GO:0005506">
    <property type="term" value="F:iron ion binding"/>
    <property type="evidence" value="ECO:0007669"/>
    <property type="project" value="InterPro"/>
</dbReference>
<dbReference type="Proteomes" id="UP000272528">
    <property type="component" value="Chromosome"/>
</dbReference>
<sequence length="377" mass="43102">MKWASQEDLLPLERYKQQRGAGAAVYDADSSSWSIFSHDGIKRIFADYEHFSSQMQENPTEDEPIEGSILRRDPPKHKQMRSLIAKAFSAKVVEAMEPQIRKISEELIDQAIASGSFEVVNDLASPLPVIVIAELLGIPQEDRELFKRWSDELVGKDYSRYLQCQKEMTDYFRIQIEERRKQPQNDLITALMQSCMADDNGLSELEVIGMCILLLVAGNETTTNLIGSMIMCLESSPEIYSELRRDRALIPGTVEEALRFCSPVQIMERRVKADIDWNGHLMKEGQRVYTFIGSANHDENVFVDPERFDIRRSPNPHLAFGHGIHFCLGAMLARLEARVALDVVIDRLEGLQRLDDEPLERLDSDMMFGIKQLRIRV</sequence>
<dbReference type="KEGG" id="palb:EJC50_00750"/>
<dbReference type="PROSITE" id="PS00086">
    <property type="entry name" value="CYTOCHROME_P450"/>
    <property type="match status" value="1"/>
</dbReference>
<dbReference type="InterPro" id="IPR017972">
    <property type="entry name" value="Cyt_P450_CS"/>
</dbReference>
<name>A0A3S9ACQ6_9BACL</name>
<protein>
    <submittedName>
        <fullName evidence="8">Cytochrome P450</fullName>
    </submittedName>
</protein>
<proteinExistence type="inferred from homology"/>
<keyword evidence="2 7" id="KW-0349">Heme</keyword>
<dbReference type="CDD" id="cd11032">
    <property type="entry name" value="P450_EryK-like"/>
    <property type="match status" value="1"/>
</dbReference>
<evidence type="ECO:0000256" key="6">
    <source>
        <dbReference type="ARBA" id="ARBA00023033"/>
    </source>
</evidence>
<dbReference type="InterPro" id="IPR001128">
    <property type="entry name" value="Cyt_P450"/>
</dbReference>
<dbReference type="Pfam" id="PF00067">
    <property type="entry name" value="p450"/>
    <property type="match status" value="1"/>
</dbReference>
<evidence type="ECO:0000313" key="8">
    <source>
        <dbReference type="EMBL" id="AZN43461.1"/>
    </source>
</evidence>
<evidence type="ECO:0000256" key="4">
    <source>
        <dbReference type="ARBA" id="ARBA00023002"/>
    </source>
</evidence>
<dbReference type="GO" id="GO:0020037">
    <property type="term" value="F:heme binding"/>
    <property type="evidence" value="ECO:0007669"/>
    <property type="project" value="InterPro"/>
</dbReference>
<evidence type="ECO:0000313" key="9">
    <source>
        <dbReference type="Proteomes" id="UP000272528"/>
    </source>
</evidence>
<keyword evidence="6 7" id="KW-0503">Monooxygenase</keyword>
<dbReference type="GO" id="GO:0004497">
    <property type="term" value="F:monooxygenase activity"/>
    <property type="evidence" value="ECO:0007669"/>
    <property type="project" value="UniProtKB-KW"/>
</dbReference>
<evidence type="ECO:0000256" key="7">
    <source>
        <dbReference type="RuleBase" id="RU000461"/>
    </source>
</evidence>
<dbReference type="AlphaFoldDB" id="A0A3S9ACQ6"/>
<dbReference type="PRINTS" id="PR00359">
    <property type="entry name" value="BP450"/>
</dbReference>
<keyword evidence="9" id="KW-1185">Reference proteome</keyword>